<protein>
    <submittedName>
        <fullName evidence="3">(apollo) hypothetical protein</fullName>
    </submittedName>
</protein>
<keyword evidence="4" id="KW-1185">Reference proteome</keyword>
<comment type="caution">
    <text evidence="3">The sequence shown here is derived from an EMBL/GenBank/DDBJ whole genome shotgun (WGS) entry which is preliminary data.</text>
</comment>
<accession>A0A8S3X218</accession>
<evidence type="ECO:0000313" key="3">
    <source>
        <dbReference type="EMBL" id="CAG4997521.1"/>
    </source>
</evidence>
<dbReference type="OrthoDB" id="6927008at2759"/>
<gene>
    <name evidence="3" type="ORF">PAPOLLO_LOCUS13197</name>
</gene>
<reference evidence="3" key="1">
    <citation type="submission" date="2021-04" db="EMBL/GenBank/DDBJ databases">
        <authorList>
            <person name="Tunstrom K."/>
        </authorList>
    </citation>
    <scope>NUCLEOTIDE SEQUENCE</scope>
</reference>
<evidence type="ECO:0000256" key="2">
    <source>
        <dbReference type="SAM" id="MobiDB-lite"/>
    </source>
</evidence>
<sequence length="268" mass="29586">MLVTYLEASRDLCETDSILFGAAVAVCRIIGAKLPMAGRATTQSSAIPAWRKRIEDRIAKARALIGRLTSFRSGNNRPRIMRTVRMAFAGTNISLSQPDITQKLTERIDDLKQKIAAWGKRIRRFTDRSRRFNQNRLFQSDQKRLYKSLERPKVCGAGQGPDQADIIAFWRGLWSEPVNHSEGPWMEVVASQGASVTPMDPITVTPEDVAEAKAYNVSHQKLHAPPGVCDSNLKVVNANQLPVAVGACGSDSGDSRAQPSTRYSRVPP</sequence>
<dbReference type="EMBL" id="CAJQZP010000935">
    <property type="protein sequence ID" value="CAG4997521.1"/>
    <property type="molecule type" value="Genomic_DNA"/>
</dbReference>
<evidence type="ECO:0000313" key="4">
    <source>
        <dbReference type="Proteomes" id="UP000691718"/>
    </source>
</evidence>
<name>A0A8S3X218_PARAO</name>
<evidence type="ECO:0000256" key="1">
    <source>
        <dbReference type="SAM" id="Coils"/>
    </source>
</evidence>
<dbReference type="AlphaFoldDB" id="A0A8S3X218"/>
<feature type="compositionally biased region" description="Polar residues" evidence="2">
    <location>
        <begin position="255"/>
        <end position="268"/>
    </location>
</feature>
<keyword evidence="1" id="KW-0175">Coiled coil</keyword>
<dbReference type="Proteomes" id="UP000691718">
    <property type="component" value="Unassembled WGS sequence"/>
</dbReference>
<organism evidence="3 4">
    <name type="scientific">Parnassius apollo</name>
    <name type="common">Apollo butterfly</name>
    <name type="synonym">Papilio apollo</name>
    <dbReference type="NCBI Taxonomy" id="110799"/>
    <lineage>
        <taxon>Eukaryota</taxon>
        <taxon>Metazoa</taxon>
        <taxon>Ecdysozoa</taxon>
        <taxon>Arthropoda</taxon>
        <taxon>Hexapoda</taxon>
        <taxon>Insecta</taxon>
        <taxon>Pterygota</taxon>
        <taxon>Neoptera</taxon>
        <taxon>Endopterygota</taxon>
        <taxon>Lepidoptera</taxon>
        <taxon>Glossata</taxon>
        <taxon>Ditrysia</taxon>
        <taxon>Papilionoidea</taxon>
        <taxon>Papilionidae</taxon>
        <taxon>Parnassiinae</taxon>
        <taxon>Parnassini</taxon>
        <taxon>Parnassius</taxon>
        <taxon>Parnassius</taxon>
    </lineage>
</organism>
<proteinExistence type="predicted"/>
<feature type="coiled-coil region" evidence="1">
    <location>
        <begin position="101"/>
        <end position="128"/>
    </location>
</feature>
<feature type="region of interest" description="Disordered" evidence="2">
    <location>
        <begin position="248"/>
        <end position="268"/>
    </location>
</feature>